<dbReference type="AlphaFoldDB" id="A0A955LM61"/>
<reference evidence="2" key="2">
    <citation type="journal article" date="2021" name="Microbiome">
        <title>Successional dynamics and alternative stable states in a saline activated sludge microbial community over 9 years.</title>
        <authorList>
            <person name="Wang Y."/>
            <person name="Ye J."/>
            <person name="Ju F."/>
            <person name="Liu L."/>
            <person name="Boyd J.A."/>
            <person name="Deng Y."/>
            <person name="Parks D.H."/>
            <person name="Jiang X."/>
            <person name="Yin X."/>
            <person name="Woodcroft B.J."/>
            <person name="Tyson G.W."/>
            <person name="Hugenholtz P."/>
            <person name="Polz M.F."/>
            <person name="Zhang T."/>
        </authorList>
    </citation>
    <scope>NUCLEOTIDE SEQUENCE</scope>
    <source>
        <strain evidence="2">HKST-UBA03</strain>
    </source>
</reference>
<reference evidence="2" key="1">
    <citation type="submission" date="2020-04" db="EMBL/GenBank/DDBJ databases">
        <authorList>
            <person name="Zhang T."/>
        </authorList>
    </citation>
    <scope>NUCLEOTIDE SEQUENCE</scope>
    <source>
        <strain evidence="2">HKST-UBA03</strain>
    </source>
</reference>
<evidence type="ECO:0000313" key="3">
    <source>
        <dbReference type="Proteomes" id="UP000751518"/>
    </source>
</evidence>
<gene>
    <name evidence="2" type="ORF">KC614_04560</name>
</gene>
<accession>A0A955LM61</accession>
<evidence type="ECO:0000313" key="2">
    <source>
        <dbReference type="EMBL" id="MCA9392436.1"/>
    </source>
</evidence>
<evidence type="ECO:0000256" key="1">
    <source>
        <dbReference type="SAM" id="MobiDB-lite"/>
    </source>
</evidence>
<dbReference type="Proteomes" id="UP000751518">
    <property type="component" value="Unassembled WGS sequence"/>
</dbReference>
<name>A0A955LM61_UNCKA</name>
<feature type="compositionally biased region" description="Polar residues" evidence="1">
    <location>
        <begin position="40"/>
        <end position="49"/>
    </location>
</feature>
<organism evidence="2 3">
    <name type="scientific">candidate division WWE3 bacterium</name>
    <dbReference type="NCBI Taxonomy" id="2053526"/>
    <lineage>
        <taxon>Bacteria</taxon>
        <taxon>Katanobacteria</taxon>
    </lineage>
</organism>
<protein>
    <submittedName>
        <fullName evidence="2">Uncharacterized protein</fullName>
    </submittedName>
</protein>
<proteinExistence type="predicted"/>
<sequence length="158" mass="17329">MSAFRPLRRSAEELATIFGEDQHSIVDATEPVPVNYVTDPGQSGSMRTNSENEQHMSREIEADDTPDEINFIAGFMIKESIPDGILTQRSAEKLLGEIKEIAKDEALRGRLVALLNVLNKIISGNNDGAMSKLPPSFQGLSDDELHAVAYVIQEALYG</sequence>
<feature type="region of interest" description="Disordered" evidence="1">
    <location>
        <begin position="38"/>
        <end position="58"/>
    </location>
</feature>
<comment type="caution">
    <text evidence="2">The sequence shown here is derived from an EMBL/GenBank/DDBJ whole genome shotgun (WGS) entry which is preliminary data.</text>
</comment>
<dbReference type="EMBL" id="JAGQKZ010000053">
    <property type="protein sequence ID" value="MCA9392436.1"/>
    <property type="molecule type" value="Genomic_DNA"/>
</dbReference>